<dbReference type="OrthoDB" id="2751008at2"/>
<accession>A0A2S6GLZ5</accession>
<feature type="domain" description="Deoxyribonuclease NucA/NucB" evidence="2">
    <location>
        <begin position="339"/>
        <end position="402"/>
    </location>
</feature>
<sequence>MPKKRWSVAAGAVALAGAIFSAVPAVATPAGTPITLQEAAVSKEKFVELARQSEKNTCQFVTKGQDRCISIQFRTSLTDAANHRDERARTGRDPLDQKLQSASLREPDCEYDFIRITSCRYKSFSYIVKEVINGFPGREIGGQDLDFDTEVAWNYDSLSWFLRSRVTTTESWGTEKVPVPAVVGTGCDRDAQVCTSTSGGSYSINLLSDVTHTQDWEQQETGVVSQGLSSYVYLTGYIGASIIISPVGSPGKTLSLNIGDHNGVRGRCDRVVRTYPGCTAAEEPAIIRYNAISHPLVTEVANHVYDAERSLPGKPGSLTQGTALTLGDDTTEAANRAVACPSGNTPPGKSCDEYPIARSNEGAASGKPYSTRYVAPTANSSQGGLTANHISLCRILKNESFYVYARRADGSSSWDI</sequence>
<organism evidence="3 4">
    <name type="scientific">Actinokineospora auranticolor</name>
    <dbReference type="NCBI Taxonomy" id="155976"/>
    <lineage>
        <taxon>Bacteria</taxon>
        <taxon>Bacillati</taxon>
        <taxon>Actinomycetota</taxon>
        <taxon>Actinomycetes</taxon>
        <taxon>Pseudonocardiales</taxon>
        <taxon>Pseudonocardiaceae</taxon>
        <taxon>Actinokineospora</taxon>
    </lineage>
</organism>
<keyword evidence="4" id="KW-1185">Reference proteome</keyword>
<feature type="chain" id="PRO_5018090760" evidence="1">
    <location>
        <begin position="28"/>
        <end position="416"/>
    </location>
</feature>
<proteinExistence type="predicted"/>
<evidence type="ECO:0000313" key="3">
    <source>
        <dbReference type="EMBL" id="PPK66186.1"/>
    </source>
</evidence>
<feature type="signal peptide" evidence="1">
    <location>
        <begin position="1"/>
        <end position="27"/>
    </location>
</feature>
<dbReference type="EMBL" id="PTIX01000011">
    <property type="protein sequence ID" value="PPK66186.1"/>
    <property type="molecule type" value="Genomic_DNA"/>
</dbReference>
<evidence type="ECO:0000313" key="4">
    <source>
        <dbReference type="Proteomes" id="UP000239203"/>
    </source>
</evidence>
<protein>
    <submittedName>
        <fullName evidence="3">Deoxyribonuclease NucA/NucB</fullName>
    </submittedName>
</protein>
<evidence type="ECO:0000256" key="1">
    <source>
        <dbReference type="SAM" id="SignalP"/>
    </source>
</evidence>
<name>A0A2S6GLZ5_9PSEU</name>
<dbReference type="Proteomes" id="UP000239203">
    <property type="component" value="Unassembled WGS sequence"/>
</dbReference>
<gene>
    <name evidence="3" type="ORF">CLV40_111150</name>
</gene>
<dbReference type="InterPro" id="IPR029476">
    <property type="entry name" value="DNase_NucA_NucB"/>
</dbReference>
<dbReference type="AlphaFoldDB" id="A0A2S6GLZ5"/>
<keyword evidence="1" id="KW-0732">Signal</keyword>
<comment type="caution">
    <text evidence="3">The sequence shown here is derived from an EMBL/GenBank/DDBJ whole genome shotgun (WGS) entry which is preliminary data.</text>
</comment>
<evidence type="ECO:0000259" key="2">
    <source>
        <dbReference type="Pfam" id="PF14040"/>
    </source>
</evidence>
<dbReference type="Pfam" id="PF14040">
    <property type="entry name" value="DNase_NucA_NucB"/>
    <property type="match status" value="1"/>
</dbReference>
<reference evidence="3 4" key="1">
    <citation type="submission" date="2018-02" db="EMBL/GenBank/DDBJ databases">
        <title>Genomic Encyclopedia of Archaeal and Bacterial Type Strains, Phase II (KMG-II): from individual species to whole genera.</title>
        <authorList>
            <person name="Goeker M."/>
        </authorList>
    </citation>
    <scope>NUCLEOTIDE SEQUENCE [LARGE SCALE GENOMIC DNA]</scope>
    <source>
        <strain evidence="3 4">YU 961-1</strain>
    </source>
</reference>
<dbReference type="RefSeq" id="WP_104480657.1">
    <property type="nucleotide sequence ID" value="NZ_CP154825.1"/>
</dbReference>